<evidence type="ECO:0000256" key="2">
    <source>
        <dbReference type="ARBA" id="ARBA00022649"/>
    </source>
</evidence>
<comment type="caution">
    <text evidence="8">The sequence shown here is derived from an EMBL/GenBank/DDBJ whole genome shotgun (WGS) entry which is preliminary data.</text>
</comment>
<accession>A0ABR6EIX4</accession>
<dbReference type="PANTHER" id="PTHR38039:SF1">
    <property type="entry name" value="TOXIN YOEB"/>
    <property type="match status" value="1"/>
</dbReference>
<dbReference type="EMBL" id="WMLF01000249">
    <property type="protein sequence ID" value="MBB1245213.1"/>
    <property type="molecule type" value="Genomic_DNA"/>
</dbReference>
<evidence type="ECO:0000313" key="9">
    <source>
        <dbReference type="Proteomes" id="UP000766698"/>
    </source>
</evidence>
<dbReference type="Proteomes" id="UP000766698">
    <property type="component" value="Unassembled WGS sequence"/>
</dbReference>
<dbReference type="InterPro" id="IPR035093">
    <property type="entry name" value="RelE/ParE_toxin_dom_sf"/>
</dbReference>
<dbReference type="InterPro" id="IPR009614">
    <property type="entry name" value="YoeB_toxin"/>
</dbReference>
<dbReference type="PANTHER" id="PTHR38039">
    <property type="entry name" value="TOXIN YOEB"/>
    <property type="match status" value="1"/>
</dbReference>
<keyword evidence="9" id="KW-1185">Reference proteome</keyword>
<evidence type="ECO:0000256" key="3">
    <source>
        <dbReference type="ARBA" id="ARBA00022722"/>
    </source>
</evidence>
<evidence type="ECO:0000256" key="4">
    <source>
        <dbReference type="ARBA" id="ARBA00022759"/>
    </source>
</evidence>
<evidence type="ECO:0000313" key="8">
    <source>
        <dbReference type="EMBL" id="MBB1245213.1"/>
    </source>
</evidence>
<dbReference type="Pfam" id="PF06769">
    <property type="entry name" value="YoeB_toxin"/>
    <property type="match status" value="1"/>
</dbReference>
<gene>
    <name evidence="8" type="ORF">GL263_16775</name>
</gene>
<name>A0ABR6EIX4_9ACTN</name>
<proteinExistence type="inferred from homology"/>
<reference evidence="9" key="1">
    <citation type="journal article" date="2020" name="Syst. Appl. Microbiol.">
        <title>Streptomyces alkaliterrae sp. nov., isolated from an alkaline soil, and emended descriptions of Streptomyces alkaliphilus, Streptomyces calidiresistens and Streptomyces durbertensis.</title>
        <authorList>
            <person name="Swiecimska M."/>
            <person name="Golinska P."/>
            <person name="Nouioui I."/>
            <person name="Wypij M."/>
            <person name="Rai M."/>
            <person name="Sangal V."/>
            <person name="Goodfellow M."/>
        </authorList>
    </citation>
    <scope>NUCLEOTIDE SEQUENCE [LARGE SCALE GENOMIC DNA]</scope>
    <source>
        <strain evidence="9">DSM 104538</strain>
    </source>
</reference>
<keyword evidence="3" id="KW-0540">Nuclease</keyword>
<dbReference type="SUPFAM" id="SSF143011">
    <property type="entry name" value="RelE-like"/>
    <property type="match status" value="1"/>
</dbReference>
<keyword evidence="2" id="KW-1277">Toxin-antitoxin system</keyword>
<keyword evidence="4" id="KW-0255">Endonuclease</keyword>
<organism evidence="8 9">
    <name type="scientific">Streptomyces durbertensis</name>
    <dbReference type="NCBI Taxonomy" id="2448886"/>
    <lineage>
        <taxon>Bacteria</taxon>
        <taxon>Bacillati</taxon>
        <taxon>Actinomycetota</taxon>
        <taxon>Actinomycetes</taxon>
        <taxon>Kitasatosporales</taxon>
        <taxon>Streptomycetaceae</taxon>
        <taxon>Streptomyces</taxon>
    </lineage>
</organism>
<protein>
    <recommendedName>
        <fullName evidence="7">Endoribonuclease YoeB</fullName>
    </recommendedName>
    <alternativeName>
        <fullName evidence="6">Putative mRNA interferase YoeB</fullName>
    </alternativeName>
</protein>
<dbReference type="Gene3D" id="3.30.2310.20">
    <property type="entry name" value="RelE-like"/>
    <property type="match status" value="1"/>
</dbReference>
<keyword evidence="5" id="KW-0378">Hydrolase</keyword>
<evidence type="ECO:0000256" key="7">
    <source>
        <dbReference type="ARBA" id="ARBA00050056"/>
    </source>
</evidence>
<sequence length="88" mass="10669">MKVLFLDDGWDDYLWWQANDRKLLKRINHFIADIDRNGHEGIGKPEPLRSDLSGYWSRRVDSEHRLVYRIGEDDTIHVVACRFHYERR</sequence>
<dbReference type="NCBIfam" id="TIGR02116">
    <property type="entry name" value="toxin_Txe_YoeB"/>
    <property type="match status" value="1"/>
</dbReference>
<evidence type="ECO:0000256" key="6">
    <source>
        <dbReference type="ARBA" id="ARBA00030388"/>
    </source>
</evidence>
<evidence type="ECO:0000256" key="5">
    <source>
        <dbReference type="ARBA" id="ARBA00022801"/>
    </source>
</evidence>
<comment type="similarity">
    <text evidence="1">Belongs to the YoeB family.</text>
</comment>
<evidence type="ECO:0000256" key="1">
    <source>
        <dbReference type="ARBA" id="ARBA00008172"/>
    </source>
</evidence>
<dbReference type="RefSeq" id="WP_182856538.1">
    <property type="nucleotide sequence ID" value="NZ_WMLF01000249.1"/>
</dbReference>